<feature type="compositionally biased region" description="Acidic residues" evidence="1">
    <location>
        <begin position="152"/>
        <end position="176"/>
    </location>
</feature>
<dbReference type="AlphaFoldDB" id="A0A075G5E0"/>
<name>A0A075G5E0_9EURY</name>
<protein>
    <submittedName>
        <fullName evidence="2">Uncharacterized protein</fullName>
    </submittedName>
</protein>
<dbReference type="EMBL" id="KF900494">
    <property type="protein sequence ID" value="AIE96967.1"/>
    <property type="molecule type" value="Genomic_DNA"/>
</dbReference>
<accession>A0A075G5E0</accession>
<proteinExistence type="predicted"/>
<evidence type="ECO:0000256" key="1">
    <source>
        <dbReference type="SAM" id="MobiDB-lite"/>
    </source>
</evidence>
<evidence type="ECO:0000313" key="2">
    <source>
        <dbReference type="EMBL" id="AIE96967.1"/>
    </source>
</evidence>
<feature type="region of interest" description="Disordered" evidence="1">
    <location>
        <begin position="146"/>
        <end position="193"/>
    </location>
</feature>
<reference evidence="2" key="1">
    <citation type="journal article" date="2014" name="Genome Biol. Evol.">
        <title>Pangenome evidence for extensive interdomain horizontal transfer affecting lineage core and shell genes in uncultured planktonic thaumarchaeota and euryarchaeota.</title>
        <authorList>
            <person name="Deschamps P."/>
            <person name="Zivanovic Y."/>
            <person name="Moreira D."/>
            <person name="Rodriguez-Valera F."/>
            <person name="Lopez-Garcia P."/>
        </authorList>
    </citation>
    <scope>NUCLEOTIDE SEQUENCE</scope>
</reference>
<sequence>MVYVVLIEKLGNVKESKINKFNIDQLFKKCKHSNNNNFSKRNTWKKDESTHISVFAKNSGRANSENKYDLPPPMDAELFFGTILLCAHKDLEITNDNVIDLTKKDWLTTYSTLMGGFDDLDGAESVRSEDEDIDPSLLTEEGYLMNSFIVDKDEEDPPENSVSEDEFSGNEDDETDSSGYNSDDSQLEGEAYE</sequence>
<organism evidence="2">
    <name type="scientific">uncultured marine group II/III euryarchaeote AD1000_88_G11</name>
    <dbReference type="NCBI Taxonomy" id="1457822"/>
    <lineage>
        <taxon>Archaea</taxon>
        <taxon>Methanobacteriati</taxon>
        <taxon>Methanobacteriota</taxon>
        <taxon>environmental samples</taxon>
    </lineage>
</organism>